<dbReference type="AlphaFoldDB" id="A0A9P7GNC6"/>
<protein>
    <submittedName>
        <fullName evidence="3">Uncharacterized protein</fullName>
    </submittedName>
</protein>
<evidence type="ECO:0000256" key="2">
    <source>
        <dbReference type="SAM" id="MobiDB-lite"/>
    </source>
</evidence>
<feature type="compositionally biased region" description="Polar residues" evidence="2">
    <location>
        <begin position="25"/>
        <end position="43"/>
    </location>
</feature>
<feature type="compositionally biased region" description="Polar residues" evidence="2">
    <location>
        <begin position="561"/>
        <end position="570"/>
    </location>
</feature>
<feature type="compositionally biased region" description="Basic residues" evidence="2">
    <location>
        <begin position="44"/>
        <end position="64"/>
    </location>
</feature>
<feature type="compositionally biased region" description="Polar residues" evidence="2">
    <location>
        <begin position="439"/>
        <end position="450"/>
    </location>
</feature>
<feature type="compositionally biased region" description="Low complexity" evidence="2">
    <location>
        <begin position="602"/>
        <end position="613"/>
    </location>
</feature>
<feature type="compositionally biased region" description="Polar residues" evidence="2">
    <location>
        <begin position="331"/>
        <end position="350"/>
    </location>
</feature>
<feature type="compositionally biased region" description="Polar residues" evidence="2">
    <location>
        <begin position="393"/>
        <end position="403"/>
    </location>
</feature>
<evidence type="ECO:0000313" key="4">
    <source>
        <dbReference type="Proteomes" id="UP000717328"/>
    </source>
</evidence>
<feature type="compositionally biased region" description="Polar residues" evidence="2">
    <location>
        <begin position="758"/>
        <end position="770"/>
    </location>
</feature>
<feature type="compositionally biased region" description="Basic residues" evidence="2">
    <location>
        <begin position="382"/>
        <end position="392"/>
    </location>
</feature>
<feature type="coiled-coil region" evidence="1">
    <location>
        <begin position="140"/>
        <end position="195"/>
    </location>
</feature>
<feature type="compositionally biased region" description="Polar residues" evidence="2">
    <location>
        <begin position="679"/>
        <end position="689"/>
    </location>
</feature>
<organism evidence="3 4">
    <name type="scientific">Sphagnurus paluster</name>
    <dbReference type="NCBI Taxonomy" id="117069"/>
    <lineage>
        <taxon>Eukaryota</taxon>
        <taxon>Fungi</taxon>
        <taxon>Dikarya</taxon>
        <taxon>Basidiomycota</taxon>
        <taxon>Agaricomycotina</taxon>
        <taxon>Agaricomycetes</taxon>
        <taxon>Agaricomycetidae</taxon>
        <taxon>Agaricales</taxon>
        <taxon>Tricholomatineae</taxon>
        <taxon>Lyophyllaceae</taxon>
        <taxon>Sphagnurus</taxon>
    </lineage>
</organism>
<feature type="compositionally biased region" description="Low complexity" evidence="2">
    <location>
        <begin position="427"/>
        <end position="438"/>
    </location>
</feature>
<evidence type="ECO:0000256" key="1">
    <source>
        <dbReference type="SAM" id="Coils"/>
    </source>
</evidence>
<dbReference type="Proteomes" id="UP000717328">
    <property type="component" value="Unassembled WGS sequence"/>
</dbReference>
<feature type="region of interest" description="Disordered" evidence="2">
    <location>
        <begin position="1"/>
        <end position="77"/>
    </location>
</feature>
<feature type="compositionally biased region" description="Pro residues" evidence="2">
    <location>
        <begin position="266"/>
        <end position="290"/>
    </location>
</feature>
<feature type="compositionally biased region" description="Basic and acidic residues" evidence="2">
    <location>
        <begin position="512"/>
        <end position="524"/>
    </location>
</feature>
<name>A0A9P7GNC6_9AGAR</name>
<evidence type="ECO:0000313" key="3">
    <source>
        <dbReference type="EMBL" id="KAG5653799.1"/>
    </source>
</evidence>
<feature type="region of interest" description="Disordered" evidence="2">
    <location>
        <begin position="244"/>
        <end position="841"/>
    </location>
</feature>
<gene>
    <name evidence="3" type="ORF">H0H81_010469</name>
</gene>
<proteinExistence type="predicted"/>
<reference evidence="3" key="1">
    <citation type="submission" date="2021-02" db="EMBL/GenBank/DDBJ databases">
        <authorList>
            <person name="Nieuwenhuis M."/>
            <person name="Van De Peppel L.J.J."/>
        </authorList>
    </citation>
    <scope>NUCLEOTIDE SEQUENCE</scope>
    <source>
        <strain evidence="3">D49</strain>
    </source>
</reference>
<feature type="compositionally biased region" description="Polar residues" evidence="2">
    <location>
        <begin position="614"/>
        <end position="640"/>
    </location>
</feature>
<sequence>MDKPRSPYSDDSEGSIVPKIVNDTIDVQQGNESPRSELLSPTQARHRSPGASKPHRRSHRRSKTHNSTLNSGSDRSPDELVRLLLDQKQESHTLRRALRLASERMDTDAQRVAAMQRSQLETVEHFRVLNESRVAAQHNAMKANSELRLYQFQLENAQREIARAQEMLRTVEDQRDEAEEAAMRERDRARQYLRERLVASAKEEGRRLGFEAGLRQAQEEMGLYTPLSYSPRRQLQAEPAYQPEPAYEPEDDAVDQASEYSLGQPSQPPPPPDSPSPPPEPVPITLPIPEPARSNTPSVQIYDVDVPPASEIERQNSLNEYPGRYPKPWVTAQQYLEMTGQQPSPRNSSEPQPPPQRASVTFAQPAPQTPTKPKKESWYRTLSRRLSRKKSKPQNAGSPQSVSWYKPAPQPTPPVHVQDFGVPQAQSSADSVSVTNSSQYGVSRASNNSERSGRPGPRGRRKVQGKNSRLFVINEDPASREATPVLVAGGPPHGSPNMGAAPPLHLVNAEARYSDPKAVDDWRRSNASASQPAAYGKPPSGPRRPTNLTVPSPLSPDQRARTTSNNTQRSFVKAKDSIAMMDPRTPGSSPGIGISVEPPTPGVSQSVGSSQPQDSYLSPNKVHTPSLYSTPSIPSINLAQRASAPNGGDTFAQRAPAYQNYAADPRNSTAPLVPRHNPSRPTSVASHTHAQPYPPVVSPSRSSAYAPQPLDRPPSQYQQFRPGDPHTQRNSVSRGTPQQPQRAPLPPRDDAYVHSRSHSASYNTPQQSYQHLPPVGAPAPLPGPAPPPVPPKQQQQGPADAGHRRAASDTPQYLAPQPQPQPHADGGRTLHRVASDLSMRSTGSQYAKYDGSTYLDPAYYPPESINPNYKGKARAHVQDEDQFRPVSVASTSGLSYVTDPALKANQ</sequence>
<dbReference type="EMBL" id="JABCKI010000033">
    <property type="protein sequence ID" value="KAG5653799.1"/>
    <property type="molecule type" value="Genomic_DNA"/>
</dbReference>
<feature type="compositionally biased region" description="Pro residues" evidence="2">
    <location>
        <begin position="775"/>
        <end position="791"/>
    </location>
</feature>
<comment type="caution">
    <text evidence="3">The sequence shown here is derived from an EMBL/GenBank/DDBJ whole genome shotgun (WGS) entry which is preliminary data.</text>
</comment>
<accession>A0A9P7GNC6</accession>
<keyword evidence="1" id="KW-0175">Coiled coil</keyword>
<dbReference type="OrthoDB" id="3069722at2759"/>
<feature type="compositionally biased region" description="Polar residues" evidence="2">
    <location>
        <begin position="65"/>
        <end position="74"/>
    </location>
</feature>
<keyword evidence="4" id="KW-1185">Reference proteome</keyword>
<reference evidence="3" key="2">
    <citation type="submission" date="2021-10" db="EMBL/GenBank/DDBJ databases">
        <title>Phylogenomics reveals ancestral predisposition of the termite-cultivated fungus Termitomyces towards a domesticated lifestyle.</title>
        <authorList>
            <person name="Auxier B."/>
            <person name="Grum-Grzhimaylo A."/>
            <person name="Cardenas M.E."/>
            <person name="Lodge J.D."/>
            <person name="Laessoe T."/>
            <person name="Pedersen O."/>
            <person name="Smith M.E."/>
            <person name="Kuyper T.W."/>
            <person name="Franco-Molano E.A."/>
            <person name="Baroni T.J."/>
            <person name="Aanen D.K."/>
        </authorList>
    </citation>
    <scope>NUCLEOTIDE SEQUENCE</scope>
    <source>
        <strain evidence="3">D49</strain>
    </source>
</reference>
<feature type="compositionally biased region" description="Low complexity" evidence="2">
    <location>
        <begin position="698"/>
        <end position="707"/>
    </location>
</feature>